<reference evidence="2" key="1">
    <citation type="submission" date="2017-04" db="EMBL/GenBank/DDBJ databases">
        <title>Genome evolution of the luminous symbionts of deep sea anglerfish.</title>
        <authorList>
            <person name="Hendry T.A."/>
        </authorList>
    </citation>
    <scope>NUCLEOTIDE SEQUENCE [LARGE SCALE GENOMIC DNA]</scope>
    <source>
        <plasmid evidence="2">pcc2</plasmid>
    </source>
</reference>
<name>A0A291BB34_9GAMM</name>
<dbReference type="EMBL" id="CP020662">
    <property type="protein sequence ID" value="ATF10216.1"/>
    <property type="molecule type" value="Genomic_DNA"/>
</dbReference>
<evidence type="ECO:0000313" key="2">
    <source>
        <dbReference type="Proteomes" id="UP000218160"/>
    </source>
</evidence>
<geneLocation type="plasmid" evidence="2">
    <name>pcc2</name>
</geneLocation>
<sequence>MPLTKVDTKKPIRGYIKPNKTQRVDCQKVINALDYADLSRGPGTLHTYGSARIDMQGKTALGASNIQVQIGSKTASTLIISKTALDITDITNQKGMVNAAISVLNQSMDSGTIWNIEGTLP</sequence>
<dbReference type="RefSeq" id="WP_096619686.1">
    <property type="nucleotide sequence ID" value="NZ_CP020662.1"/>
</dbReference>
<dbReference type="OrthoDB" id="7065452at2"/>
<accession>A0A291BB34</accession>
<dbReference type="Proteomes" id="UP000218160">
    <property type="component" value="Plasmid pCC2"/>
</dbReference>
<evidence type="ECO:0000313" key="1">
    <source>
        <dbReference type="EMBL" id="ATF10216.1"/>
    </source>
</evidence>
<protein>
    <submittedName>
        <fullName evidence="1">Uncharacterized protein</fullName>
    </submittedName>
</protein>
<proteinExistence type="predicted"/>
<organism evidence="1 2">
    <name type="scientific">Candidatus Enterovibrio altilux</name>
    <dbReference type="NCBI Taxonomy" id="1927128"/>
    <lineage>
        <taxon>Bacteria</taxon>
        <taxon>Pseudomonadati</taxon>
        <taxon>Pseudomonadota</taxon>
        <taxon>Gammaproteobacteria</taxon>
        <taxon>Vibrionales</taxon>
        <taxon>Vibrionaceae</taxon>
        <taxon>Enterovibrio</taxon>
    </lineage>
</organism>
<keyword evidence="1" id="KW-0614">Plasmid</keyword>
<dbReference type="AlphaFoldDB" id="A0A291BB34"/>
<keyword evidence="2" id="KW-1185">Reference proteome</keyword>
<gene>
    <name evidence="1" type="ORF">BTN50_1789</name>
</gene>
<dbReference type="KEGG" id="elux:BTN50_1789"/>